<feature type="compositionally biased region" description="Basic and acidic residues" evidence="1">
    <location>
        <begin position="564"/>
        <end position="576"/>
    </location>
</feature>
<proteinExistence type="predicted"/>
<evidence type="ECO:0000256" key="1">
    <source>
        <dbReference type="SAM" id="MobiDB-lite"/>
    </source>
</evidence>
<dbReference type="Pfam" id="PF25909">
    <property type="entry name" value="zf-C2H2_AHC1"/>
    <property type="match status" value="1"/>
</dbReference>
<evidence type="ECO:0000259" key="2">
    <source>
        <dbReference type="Pfam" id="PF25909"/>
    </source>
</evidence>
<sequence length="671" mass="72371">MQTIRPSSDGLRMSPALDMSLLSNFKAKRKLTDSAELQRVEMAKRHCGKVENFRQSPPLSIRLPVNCEQEQSGVTSTAVQSQPSQTLQTTTSHADISSLMPTIKAESPALIPSEHSRSSAAIPAVTNTTMSEDVAMRDAPEATSVPSKLTPLQQLIENEFNMQILMKHNEARLIEQEIAKCQVALEQLRRVQLRPYPGVNELSLDVSDGKGSSIAPPSGHTRPLHAAPHGVTDGPYSRHYRRWLLQDTEFESVPLHAITAGNATQADSRATRNANSARASIQKSLLAPELEIPKCLPNYPTTSRKNKLAVHKRSSDGVLLKLVCNYCHRSDFANVQGFINHCRIQHHVDYKSHDHAAGDCGQPLDEHEYASVPPELLNAPAAKPKATPSRAVTSTATPAKIAKRVHPMNVPGAAALNHDTATSSKLKNLVPVILRPTHAVKTPTSSAQTPFKASTQAPRLSAQFAKYGLSGNLEAAIASAKEKVDLGAEAQLSPDITYSSSPSSPCTGPGKSVFGVPRPGSLAPPNGVRPPSRKGYWQPAQHNRPSPLVSVAGMGMTPQGRRMSRPELPESPDDRSMNLSPHTIDGNPGLVSDHEDDDQGSASEDEVPRQTTIAHSLTTGGRTCADSMDDNMDIDVSVDDTMDEHGVIIRRNSLLSGESHGLRMADGSARK</sequence>
<dbReference type="Proteomes" id="UP001310890">
    <property type="component" value="Unassembled WGS sequence"/>
</dbReference>
<name>A0AAN7TPE4_9PEZI</name>
<reference evidence="3" key="1">
    <citation type="submission" date="2023-08" db="EMBL/GenBank/DDBJ databases">
        <title>Black Yeasts Isolated from many extreme environments.</title>
        <authorList>
            <person name="Coleine C."/>
            <person name="Stajich J.E."/>
            <person name="Selbmann L."/>
        </authorList>
    </citation>
    <scope>NUCLEOTIDE SEQUENCE</scope>
    <source>
        <strain evidence="3">CCFEE 5401</strain>
    </source>
</reference>
<dbReference type="EMBL" id="JAVRRL010000046">
    <property type="protein sequence ID" value="KAK5110736.1"/>
    <property type="molecule type" value="Genomic_DNA"/>
</dbReference>
<feature type="domain" description="AHC1-like C2H2 zinc-finger" evidence="2">
    <location>
        <begin position="305"/>
        <end position="356"/>
    </location>
</feature>
<dbReference type="InterPro" id="IPR058706">
    <property type="entry name" value="zf-C2H2_AHC1-like"/>
</dbReference>
<evidence type="ECO:0000313" key="4">
    <source>
        <dbReference type="Proteomes" id="UP001310890"/>
    </source>
</evidence>
<organism evidence="3 4">
    <name type="scientific">Meristemomyces frigidus</name>
    <dbReference type="NCBI Taxonomy" id="1508187"/>
    <lineage>
        <taxon>Eukaryota</taxon>
        <taxon>Fungi</taxon>
        <taxon>Dikarya</taxon>
        <taxon>Ascomycota</taxon>
        <taxon>Pezizomycotina</taxon>
        <taxon>Dothideomycetes</taxon>
        <taxon>Dothideomycetidae</taxon>
        <taxon>Mycosphaerellales</taxon>
        <taxon>Teratosphaeriaceae</taxon>
        <taxon>Meristemomyces</taxon>
    </lineage>
</organism>
<evidence type="ECO:0000313" key="3">
    <source>
        <dbReference type="EMBL" id="KAK5110736.1"/>
    </source>
</evidence>
<protein>
    <recommendedName>
        <fullName evidence="2">AHC1-like C2H2 zinc-finger domain-containing protein</fullName>
    </recommendedName>
</protein>
<gene>
    <name evidence="3" type="ORF">LTR62_005613</name>
</gene>
<dbReference type="AlphaFoldDB" id="A0AAN7TPE4"/>
<comment type="caution">
    <text evidence="3">The sequence shown here is derived from an EMBL/GenBank/DDBJ whole genome shotgun (WGS) entry which is preliminary data.</text>
</comment>
<feature type="compositionally biased region" description="Acidic residues" evidence="1">
    <location>
        <begin position="594"/>
        <end position="605"/>
    </location>
</feature>
<accession>A0AAN7TPE4</accession>
<feature type="region of interest" description="Disordered" evidence="1">
    <location>
        <begin position="494"/>
        <end position="626"/>
    </location>
</feature>
<feature type="compositionally biased region" description="Polar residues" evidence="1">
    <location>
        <begin position="609"/>
        <end position="621"/>
    </location>
</feature>
<feature type="region of interest" description="Disordered" evidence="1">
    <location>
        <begin position="207"/>
        <end position="232"/>
    </location>
</feature>